<dbReference type="GO" id="GO:0005524">
    <property type="term" value="F:ATP binding"/>
    <property type="evidence" value="ECO:0007669"/>
    <property type="project" value="UniProtKB-KW"/>
</dbReference>
<dbReference type="InterPro" id="IPR025966">
    <property type="entry name" value="OppC_N"/>
</dbReference>
<dbReference type="InterPro" id="IPR017871">
    <property type="entry name" value="ABC_transporter-like_CS"/>
</dbReference>
<sequence>MRAASWRRAAASPAFVTGAILTLALLAAAFFAPVIAPADPAAQNLTGGLLPPSAEHWFGTDQLGRDVFSRILYAAQTDLRLAVTAALAPWVIGVTVGLVSGYFGGATDWIASRVTDTVIAFPFYVLVIAIVFAVGAGEGGIILTFALVGWVGYARVLRAMTAALRESGWVQAARGGGLSHARVLLRHVLPNVLPQAIVLLATEIVLIMVAIVTLGYLGLGIQPPTPDWGTMIADSQQFVTTHWWLPTFPGLAVVLTGIAFSLLGDGIGDVLRLDAGRGARTRSRRPVQATGAGPATGAVQVARAAEAAAAVPPARGLGEISAGAVHVRGLRITAAGRPDAAPLVAALDLEVAPGAALGIVGESGSGKSLTLRALLGLPPRGVRVAADELRVGGPVGMVFQDPLTALDPLTRVGSQLRAAVQASAPAGARRDRAATAARVRDLLAAVQLPDPGRIARSYPHQLSGGQRQRVVIALALAGDPAVLLCDEPTTALDVTVQRGVLRLLDELRRSRGLTLVFVSHDLAVVAELCDRVIVMRGGTVVEAGPTGRIVREPEQPYTRELLHAVPRLPRLTPQAVPERAPAPGTVRAAAGSAAAGSVAAGSVAEGSAAASTLPGAAAAVAAGFVAGPAAQAGPALLEARDVRVAYGRSVAVTGATFALPAGTALGIVGESGSGKTTLARAIVGQLRLAGGEIRLDDTVLGARRTGSELRDIQLVPQDPTSSLNPRLTVQDTVGELLRVHRVVPRPAVHARVRELLERVRLDPALAAAFPHELSGGQRQRVALARALALSPRVLVADEPTSALDVAVQASIIELLGELQRELGLGIVLISHDLAVVHALCDRVLVMRGGRIVETAGREFFRAPRSAYGRELLAAVPRLE</sequence>
<comment type="similarity">
    <text evidence="9">Belongs to the binding-protein-dependent transport system permease family.</text>
</comment>
<keyword evidence="8 9" id="KW-0472">Membrane</keyword>
<evidence type="ECO:0000256" key="6">
    <source>
        <dbReference type="ARBA" id="ARBA00022840"/>
    </source>
</evidence>
<protein>
    <submittedName>
        <fullName evidence="12">ATP-binding cassette domain-containing protein</fullName>
    </submittedName>
</protein>
<dbReference type="Gene3D" id="1.10.3720.10">
    <property type="entry name" value="MetI-like"/>
    <property type="match status" value="1"/>
</dbReference>
<keyword evidence="4 9" id="KW-0812">Transmembrane</keyword>
<feature type="transmembrane region" description="Helical" evidence="9">
    <location>
        <begin position="117"/>
        <end position="134"/>
    </location>
</feature>
<evidence type="ECO:0000256" key="7">
    <source>
        <dbReference type="ARBA" id="ARBA00022989"/>
    </source>
</evidence>
<dbReference type="CDD" id="cd03257">
    <property type="entry name" value="ABC_NikE_OppD_transporters"/>
    <property type="match status" value="2"/>
</dbReference>
<dbReference type="RefSeq" id="WP_202344896.1">
    <property type="nucleotide sequence ID" value="NZ_BAAAPI010000014.1"/>
</dbReference>
<dbReference type="InterPro" id="IPR013563">
    <property type="entry name" value="Oligopep_ABC_C"/>
</dbReference>
<feature type="domain" description="ABC transporter" evidence="10">
    <location>
        <begin position="327"/>
        <end position="562"/>
    </location>
</feature>
<evidence type="ECO:0000256" key="2">
    <source>
        <dbReference type="ARBA" id="ARBA00005417"/>
    </source>
</evidence>
<evidence type="ECO:0000259" key="10">
    <source>
        <dbReference type="PROSITE" id="PS50893"/>
    </source>
</evidence>
<evidence type="ECO:0000256" key="5">
    <source>
        <dbReference type="ARBA" id="ARBA00022741"/>
    </source>
</evidence>
<dbReference type="PROSITE" id="PS00211">
    <property type="entry name" value="ABC_TRANSPORTER_1"/>
    <property type="match status" value="2"/>
</dbReference>
<dbReference type="Pfam" id="PF00528">
    <property type="entry name" value="BPD_transp_1"/>
    <property type="match status" value="1"/>
</dbReference>
<dbReference type="CDD" id="cd06261">
    <property type="entry name" value="TM_PBP2"/>
    <property type="match status" value="1"/>
</dbReference>
<comment type="similarity">
    <text evidence="2">Belongs to the ABC transporter superfamily.</text>
</comment>
<dbReference type="EMBL" id="QYAC01000005">
    <property type="protein sequence ID" value="MBL3679608.1"/>
    <property type="molecule type" value="Genomic_DNA"/>
</dbReference>
<evidence type="ECO:0000256" key="1">
    <source>
        <dbReference type="ARBA" id="ARBA00004141"/>
    </source>
</evidence>
<feature type="transmembrane region" description="Helical" evidence="9">
    <location>
        <begin position="196"/>
        <end position="221"/>
    </location>
</feature>
<keyword evidence="6 12" id="KW-0067">ATP-binding</keyword>
<evidence type="ECO:0000256" key="8">
    <source>
        <dbReference type="ARBA" id="ARBA00023136"/>
    </source>
</evidence>
<dbReference type="InterPro" id="IPR027417">
    <property type="entry name" value="P-loop_NTPase"/>
</dbReference>
<dbReference type="InterPro" id="IPR003593">
    <property type="entry name" value="AAA+_ATPase"/>
</dbReference>
<dbReference type="InterPro" id="IPR003439">
    <property type="entry name" value="ABC_transporter-like_ATP-bd"/>
</dbReference>
<organism evidence="12 13">
    <name type="scientific">Leucobacter chromiireducens subsp. solipictus</name>
    <dbReference type="NCBI Taxonomy" id="398235"/>
    <lineage>
        <taxon>Bacteria</taxon>
        <taxon>Bacillati</taxon>
        <taxon>Actinomycetota</taxon>
        <taxon>Actinomycetes</taxon>
        <taxon>Micrococcales</taxon>
        <taxon>Microbacteriaceae</taxon>
        <taxon>Leucobacter</taxon>
    </lineage>
</organism>
<gene>
    <name evidence="12" type="ORF">D3230_09940</name>
</gene>
<name>A0ABS1SJZ5_9MICO</name>
<dbReference type="PROSITE" id="PS50928">
    <property type="entry name" value="ABC_TM1"/>
    <property type="match status" value="1"/>
</dbReference>
<accession>A0ABS1SJZ5</accession>
<evidence type="ECO:0000259" key="11">
    <source>
        <dbReference type="PROSITE" id="PS50928"/>
    </source>
</evidence>
<reference evidence="12 13" key="1">
    <citation type="submission" date="2018-09" db="EMBL/GenBank/DDBJ databases">
        <title>Comparative genomics of Leucobacter spp.</title>
        <authorList>
            <person name="Reis A.C."/>
            <person name="Kolvenbach B.A."/>
            <person name="Corvini P.F.X."/>
            <person name="Nunes O.C."/>
        </authorList>
    </citation>
    <scope>NUCLEOTIDE SEQUENCE [LARGE SCALE GENOMIC DNA]</scope>
    <source>
        <strain evidence="12 13">TAN 31504</strain>
    </source>
</reference>
<keyword evidence="3 9" id="KW-0813">Transport</keyword>
<keyword evidence="5" id="KW-0547">Nucleotide-binding</keyword>
<comment type="caution">
    <text evidence="12">The sequence shown here is derived from an EMBL/GenBank/DDBJ whole genome shotgun (WGS) entry which is preliminary data.</text>
</comment>
<feature type="domain" description="ABC transporter" evidence="10">
    <location>
        <begin position="637"/>
        <end position="873"/>
    </location>
</feature>
<evidence type="ECO:0000256" key="4">
    <source>
        <dbReference type="ARBA" id="ARBA00022692"/>
    </source>
</evidence>
<evidence type="ECO:0000313" key="12">
    <source>
        <dbReference type="EMBL" id="MBL3679608.1"/>
    </source>
</evidence>
<evidence type="ECO:0000313" key="13">
    <source>
        <dbReference type="Proteomes" id="UP001645859"/>
    </source>
</evidence>
<keyword evidence="13" id="KW-1185">Reference proteome</keyword>
<dbReference type="InterPro" id="IPR000515">
    <property type="entry name" value="MetI-like"/>
</dbReference>
<evidence type="ECO:0000256" key="9">
    <source>
        <dbReference type="RuleBase" id="RU363032"/>
    </source>
</evidence>
<dbReference type="Pfam" id="PF00005">
    <property type="entry name" value="ABC_tran"/>
    <property type="match status" value="2"/>
</dbReference>
<dbReference type="PANTHER" id="PTHR43776:SF7">
    <property type="entry name" value="D,D-DIPEPTIDE TRANSPORT ATP-BINDING PROTEIN DDPF-RELATED"/>
    <property type="match status" value="1"/>
</dbReference>
<feature type="transmembrane region" description="Helical" evidence="9">
    <location>
        <begin position="241"/>
        <end position="263"/>
    </location>
</feature>
<dbReference type="Pfam" id="PF12911">
    <property type="entry name" value="OppC_N"/>
    <property type="match status" value="1"/>
</dbReference>
<dbReference type="PANTHER" id="PTHR43776">
    <property type="entry name" value="TRANSPORT ATP-BINDING PROTEIN"/>
    <property type="match status" value="1"/>
</dbReference>
<comment type="subcellular location">
    <subcellularLocation>
        <location evidence="9">Cell membrane</location>
        <topology evidence="9">Multi-pass membrane protein</topology>
    </subcellularLocation>
    <subcellularLocation>
        <location evidence="1">Membrane</location>
        <topology evidence="1">Multi-pass membrane protein</topology>
    </subcellularLocation>
</comment>
<dbReference type="InterPro" id="IPR035906">
    <property type="entry name" value="MetI-like_sf"/>
</dbReference>
<dbReference type="Pfam" id="PF08352">
    <property type="entry name" value="oligo_HPY"/>
    <property type="match status" value="1"/>
</dbReference>
<feature type="domain" description="ABC transmembrane type-1" evidence="11">
    <location>
        <begin position="75"/>
        <end position="264"/>
    </location>
</feature>
<dbReference type="InterPro" id="IPR050319">
    <property type="entry name" value="ABC_transp_ATP-bind"/>
</dbReference>
<dbReference type="Gene3D" id="3.40.50.300">
    <property type="entry name" value="P-loop containing nucleotide triphosphate hydrolases"/>
    <property type="match status" value="2"/>
</dbReference>
<proteinExistence type="inferred from homology"/>
<dbReference type="PROSITE" id="PS50893">
    <property type="entry name" value="ABC_TRANSPORTER_2"/>
    <property type="match status" value="2"/>
</dbReference>
<feature type="transmembrane region" description="Helical" evidence="9">
    <location>
        <begin position="87"/>
        <end position="105"/>
    </location>
</feature>
<dbReference type="SMART" id="SM00382">
    <property type="entry name" value="AAA"/>
    <property type="match status" value="2"/>
</dbReference>
<dbReference type="Proteomes" id="UP001645859">
    <property type="component" value="Unassembled WGS sequence"/>
</dbReference>
<dbReference type="SUPFAM" id="SSF161098">
    <property type="entry name" value="MetI-like"/>
    <property type="match status" value="1"/>
</dbReference>
<evidence type="ECO:0000256" key="3">
    <source>
        <dbReference type="ARBA" id="ARBA00022448"/>
    </source>
</evidence>
<keyword evidence="7 9" id="KW-1133">Transmembrane helix</keyword>
<dbReference type="SUPFAM" id="SSF52540">
    <property type="entry name" value="P-loop containing nucleoside triphosphate hydrolases"/>
    <property type="match status" value="2"/>
</dbReference>